<feature type="non-terminal residue" evidence="8">
    <location>
        <position position="1"/>
    </location>
</feature>
<feature type="domain" description="Ribosomal eL28/Mak16" evidence="7">
    <location>
        <begin position="4"/>
        <end position="109"/>
    </location>
</feature>
<evidence type="ECO:0000259" key="7">
    <source>
        <dbReference type="Pfam" id="PF01778"/>
    </source>
</evidence>
<evidence type="ECO:0000256" key="1">
    <source>
        <dbReference type="ARBA" id="ARBA00007926"/>
    </source>
</evidence>
<dbReference type="GO" id="GO:0005840">
    <property type="term" value="C:ribosome"/>
    <property type="evidence" value="ECO:0007669"/>
    <property type="project" value="UniProtKB-KW"/>
</dbReference>
<dbReference type="Proteomes" id="UP000269945">
    <property type="component" value="Unassembled WGS sequence"/>
</dbReference>
<evidence type="ECO:0000313" key="8">
    <source>
        <dbReference type="EMBL" id="VCW98209.1"/>
    </source>
</evidence>
<evidence type="ECO:0000256" key="3">
    <source>
        <dbReference type="ARBA" id="ARBA00023274"/>
    </source>
</evidence>
<feature type="compositionally biased region" description="Basic and acidic residues" evidence="6">
    <location>
        <begin position="127"/>
        <end position="136"/>
    </location>
</feature>
<dbReference type="Gene3D" id="3.30.390.110">
    <property type="match status" value="1"/>
</dbReference>
<dbReference type="PANTHER" id="PTHR10544">
    <property type="entry name" value="60S RIBOSOMAL PROTEIN L28"/>
    <property type="match status" value="1"/>
</dbReference>
<evidence type="ECO:0000256" key="4">
    <source>
        <dbReference type="ARBA" id="ARBA00035223"/>
    </source>
</evidence>
<keyword evidence="3" id="KW-0687">Ribonucleoprotein</keyword>
<comment type="similarity">
    <text evidence="1">Belongs to the eukaryotic ribosomal protein eL28 family.</text>
</comment>
<proteinExistence type="inferred from homology"/>
<dbReference type="InterPro" id="IPR029004">
    <property type="entry name" value="Ribosomal_eL28/Mak16"/>
</dbReference>
<dbReference type="GO" id="GO:0006412">
    <property type="term" value="P:translation"/>
    <property type="evidence" value="ECO:0007669"/>
    <property type="project" value="InterPro"/>
</dbReference>
<reference evidence="8 9" key="1">
    <citation type="submission" date="2018-10" db="EMBL/GenBank/DDBJ databases">
        <authorList>
            <person name="Ekblom R."/>
            <person name="Jareborg N."/>
        </authorList>
    </citation>
    <scope>NUCLEOTIDE SEQUENCE [LARGE SCALE GENOMIC DNA]</scope>
    <source>
        <tissue evidence="8">Muscle</tissue>
    </source>
</reference>
<dbReference type="GO" id="GO:0003735">
    <property type="term" value="F:structural constituent of ribosome"/>
    <property type="evidence" value="ECO:0007669"/>
    <property type="project" value="InterPro"/>
</dbReference>
<gene>
    <name evidence="8" type="ORF">BN2614_LOCUS2</name>
</gene>
<comment type="caution">
    <text evidence="8">The sequence shown here is derived from an EMBL/GenBank/DDBJ whole genome shotgun (WGS) entry which is preliminary data.</text>
</comment>
<dbReference type="InterPro" id="IPR002672">
    <property type="entry name" value="Ribosomal_eL28"/>
</dbReference>
<evidence type="ECO:0000256" key="6">
    <source>
        <dbReference type="SAM" id="MobiDB-lite"/>
    </source>
</evidence>
<dbReference type="EMBL" id="CYRY02024771">
    <property type="protein sequence ID" value="VCW98209.1"/>
    <property type="molecule type" value="Genomic_DNA"/>
</dbReference>
<accession>A0A9X9LWR4</accession>
<protein>
    <recommendedName>
        <fullName evidence="4">Large ribosomal subunit protein eL28</fullName>
    </recommendedName>
    <alternativeName>
        <fullName evidence="5">60S ribosomal protein L28</fullName>
    </alternativeName>
</protein>
<evidence type="ECO:0000256" key="2">
    <source>
        <dbReference type="ARBA" id="ARBA00022980"/>
    </source>
</evidence>
<evidence type="ECO:0000256" key="5">
    <source>
        <dbReference type="ARBA" id="ARBA00035330"/>
    </source>
</evidence>
<keyword evidence="2" id="KW-0689">Ribosomal protein</keyword>
<name>A0A9X9LWR4_GULGU</name>
<organism evidence="8 9">
    <name type="scientific">Gulo gulo</name>
    <name type="common">Wolverine</name>
    <name type="synonym">Gluton</name>
    <dbReference type="NCBI Taxonomy" id="48420"/>
    <lineage>
        <taxon>Eukaryota</taxon>
        <taxon>Metazoa</taxon>
        <taxon>Chordata</taxon>
        <taxon>Craniata</taxon>
        <taxon>Vertebrata</taxon>
        <taxon>Euteleostomi</taxon>
        <taxon>Mammalia</taxon>
        <taxon>Eutheria</taxon>
        <taxon>Laurasiatheria</taxon>
        <taxon>Carnivora</taxon>
        <taxon>Caniformia</taxon>
        <taxon>Musteloidea</taxon>
        <taxon>Mustelidae</taxon>
        <taxon>Guloninae</taxon>
        <taxon>Gulo</taxon>
    </lineage>
</organism>
<dbReference type="Pfam" id="PF01778">
    <property type="entry name" value="Ribosomal_L28e"/>
    <property type="match status" value="1"/>
</dbReference>
<feature type="region of interest" description="Disordered" evidence="6">
    <location>
        <begin position="114"/>
        <end position="136"/>
    </location>
</feature>
<evidence type="ECO:0000313" key="9">
    <source>
        <dbReference type="Proteomes" id="UP000269945"/>
    </source>
</evidence>
<dbReference type="AlphaFoldDB" id="A0A9X9LWR4"/>
<dbReference type="GO" id="GO:1990904">
    <property type="term" value="C:ribonucleoprotein complex"/>
    <property type="evidence" value="ECO:0007669"/>
    <property type="project" value="UniProtKB-KW"/>
</dbReference>
<keyword evidence="9" id="KW-1185">Reference proteome</keyword>
<sequence length="136" mass="15532">VVWHNCSSFLVKQSKQIHSTKPNNPKASNSFLYKELIHLQAVGIDRVEGSQAKVQWWSRSRDPAGSYVWTTIHENARATFCSIMRMIHVNMDCPYLLMVAICIHSAILRSQKPVMVRRKQSAPTTAPEHRPPAPRQ</sequence>